<dbReference type="Proteomes" id="UP000239990">
    <property type="component" value="Unassembled WGS sequence"/>
</dbReference>
<organism evidence="11 12">
    <name type="scientific">Achromobacter spanius</name>
    <dbReference type="NCBI Taxonomy" id="217203"/>
    <lineage>
        <taxon>Bacteria</taxon>
        <taxon>Pseudomonadati</taxon>
        <taxon>Pseudomonadota</taxon>
        <taxon>Betaproteobacteria</taxon>
        <taxon>Burkholderiales</taxon>
        <taxon>Alcaligenaceae</taxon>
        <taxon>Achromobacter</taxon>
    </lineage>
</organism>
<dbReference type="GO" id="GO:0015628">
    <property type="term" value="P:protein secretion by the type II secretion system"/>
    <property type="evidence" value="ECO:0007669"/>
    <property type="project" value="InterPro"/>
</dbReference>
<accession>A0A2S5GMC8</accession>
<dbReference type="GO" id="GO:0015627">
    <property type="term" value="C:type II protein secretion system complex"/>
    <property type="evidence" value="ECO:0007669"/>
    <property type="project" value="InterPro"/>
</dbReference>
<comment type="caution">
    <text evidence="11">The sequence shown here is derived from an EMBL/GenBank/DDBJ whole genome shotgun (WGS) entry which is preliminary data.</text>
</comment>
<evidence type="ECO:0000256" key="10">
    <source>
        <dbReference type="ARBA" id="ARBA00030772"/>
    </source>
</evidence>
<dbReference type="OrthoDB" id="8558191at2"/>
<evidence type="ECO:0000313" key="11">
    <source>
        <dbReference type="EMBL" id="PPA74045.1"/>
    </source>
</evidence>
<evidence type="ECO:0000256" key="5">
    <source>
        <dbReference type="ARBA" id="ARBA00022475"/>
    </source>
</evidence>
<keyword evidence="8" id="KW-0653">Protein transport</keyword>
<protein>
    <recommendedName>
        <fullName evidence="3">Type II secretion system protein N</fullName>
    </recommendedName>
    <alternativeName>
        <fullName evidence="10">General secretion pathway protein N</fullName>
    </alternativeName>
</protein>
<evidence type="ECO:0000256" key="6">
    <source>
        <dbReference type="ARBA" id="ARBA00022519"/>
    </source>
</evidence>
<proteinExistence type="inferred from homology"/>
<evidence type="ECO:0000256" key="8">
    <source>
        <dbReference type="ARBA" id="ARBA00022927"/>
    </source>
</evidence>
<evidence type="ECO:0000256" key="3">
    <source>
        <dbReference type="ARBA" id="ARBA00021563"/>
    </source>
</evidence>
<dbReference type="InterPro" id="IPR022792">
    <property type="entry name" value="T2SS_protein-GspN"/>
</dbReference>
<evidence type="ECO:0000256" key="2">
    <source>
        <dbReference type="ARBA" id="ARBA00007208"/>
    </source>
</evidence>
<keyword evidence="7" id="KW-0812">Transmembrane</keyword>
<dbReference type="Pfam" id="PF01203">
    <property type="entry name" value="T2SSN"/>
    <property type="match status" value="1"/>
</dbReference>
<sequence>MARIPFNKRTAGLWLAGGVCFLAAAASVLPARWLLAMQPDDSLVSLADASGTLWQGSAWVALGPPGSQRVLPQPVQWQWRWDAMALDITHPWLQGPLRARVGWAGVSLPAQSLRVPATVLPALGAPWNTLAPDGMLEINWQALRLGGDLPAGNIADLRWRNAGTALTSISPVGTYLLRLQGAGKSGATLALTTESGLLTVTGQGTAGPRGVRFDGKATYAPGATDAQRAALDGLMSTLGRRSGDTVVFSTGK</sequence>
<dbReference type="AlphaFoldDB" id="A0A2S5GMC8"/>
<evidence type="ECO:0000256" key="7">
    <source>
        <dbReference type="ARBA" id="ARBA00022692"/>
    </source>
</evidence>
<evidence type="ECO:0000256" key="9">
    <source>
        <dbReference type="ARBA" id="ARBA00023136"/>
    </source>
</evidence>
<dbReference type="RefSeq" id="WP_104144924.1">
    <property type="nucleotide sequence ID" value="NZ_PREU01000011.1"/>
</dbReference>
<reference evidence="11 12" key="1">
    <citation type="submission" date="2018-02" db="EMBL/GenBank/DDBJ databases">
        <title>Draft Genome of Achromobacter spanius stain 6.</title>
        <authorList>
            <person name="Gunasekera T.S."/>
            <person name="Radwan O."/>
            <person name="Ruiz O.N."/>
        </authorList>
    </citation>
    <scope>NUCLEOTIDE SEQUENCE [LARGE SCALE GENOMIC DNA]</scope>
    <source>
        <strain evidence="11 12">6</strain>
    </source>
</reference>
<name>A0A2S5GMC8_9BURK</name>
<keyword evidence="5" id="KW-1003">Cell membrane</keyword>
<dbReference type="GO" id="GO:0005886">
    <property type="term" value="C:plasma membrane"/>
    <property type="evidence" value="ECO:0007669"/>
    <property type="project" value="UniProtKB-SubCell"/>
</dbReference>
<comment type="similarity">
    <text evidence="2">Belongs to the GSP N family.</text>
</comment>
<evidence type="ECO:0000313" key="12">
    <source>
        <dbReference type="Proteomes" id="UP000239990"/>
    </source>
</evidence>
<keyword evidence="6" id="KW-0997">Cell inner membrane</keyword>
<evidence type="ECO:0000256" key="1">
    <source>
        <dbReference type="ARBA" id="ARBA00004533"/>
    </source>
</evidence>
<gene>
    <name evidence="11" type="ORF">C4E15_22050</name>
</gene>
<keyword evidence="4" id="KW-0813">Transport</keyword>
<keyword evidence="9" id="KW-0472">Membrane</keyword>
<comment type="subcellular location">
    <subcellularLocation>
        <location evidence="1">Cell inner membrane</location>
    </subcellularLocation>
</comment>
<dbReference type="EMBL" id="PREU01000011">
    <property type="protein sequence ID" value="PPA74045.1"/>
    <property type="molecule type" value="Genomic_DNA"/>
</dbReference>
<evidence type="ECO:0000256" key="4">
    <source>
        <dbReference type="ARBA" id="ARBA00022448"/>
    </source>
</evidence>